<proteinExistence type="predicted"/>
<feature type="transmembrane region" description="Helical" evidence="5">
    <location>
        <begin position="68"/>
        <end position="92"/>
    </location>
</feature>
<evidence type="ECO:0000313" key="8">
    <source>
        <dbReference type="Proteomes" id="UP000259273"/>
    </source>
</evidence>
<protein>
    <submittedName>
        <fullName evidence="7">Calcium/sodium antiporter</fullName>
    </submittedName>
</protein>
<feature type="transmembrane region" description="Helical" evidence="5">
    <location>
        <begin position="38"/>
        <end position="62"/>
    </location>
</feature>
<evidence type="ECO:0000256" key="2">
    <source>
        <dbReference type="ARBA" id="ARBA00022692"/>
    </source>
</evidence>
<keyword evidence="4 5" id="KW-0472">Membrane</keyword>
<feature type="transmembrane region" description="Helical" evidence="5">
    <location>
        <begin position="299"/>
        <end position="320"/>
    </location>
</feature>
<dbReference type="NCBIfam" id="TIGR00367">
    <property type="entry name" value="calcium/sodium antiporter"/>
    <property type="match status" value="1"/>
</dbReference>
<keyword evidence="2 5" id="KW-0812">Transmembrane</keyword>
<dbReference type="InterPro" id="IPR004481">
    <property type="entry name" value="K/Na/Ca-exchanger"/>
</dbReference>
<organism evidence="7 8">
    <name type="scientific">Haliea salexigens</name>
    <dbReference type="NCBI Taxonomy" id="287487"/>
    <lineage>
        <taxon>Bacteria</taxon>
        <taxon>Pseudomonadati</taxon>
        <taxon>Pseudomonadota</taxon>
        <taxon>Gammaproteobacteria</taxon>
        <taxon>Cellvibrionales</taxon>
        <taxon>Halieaceae</taxon>
        <taxon>Haliea</taxon>
    </lineage>
</organism>
<comment type="caution">
    <text evidence="7">The sequence shown here is derived from an EMBL/GenBank/DDBJ whole genome shotgun (WGS) entry which is preliminary data.</text>
</comment>
<sequence>MLLATAAIVIGFLILIWSADVFIAGAAALAANLGMSPIIIGLTIVSIGTSAPEILVSLTAALTDAGELAIGNAIGSNIANIGLVLGMTLLIAPLKVHPGCMRRELPTLLLVTLGTAVLLIDGELSRVDGIVMLATLAVIMTSMLRGEATDPELLQEASELTRQPAPLRTAWLKFGGGLLLLVASSRLLVWGATGIAEQLGVSQLIIGLTIVAIGTSLPELAATVASALRGHADIAVGNVIGSNLFNLLAVMAIPGLIETQALSELVLYRDYLTMAGMTLLLAAAVYLSRGRRKSGDGGYAYIGRSLGLLLLAGYGLYYYWLYRTRQA</sequence>
<dbReference type="GO" id="GO:0005886">
    <property type="term" value="C:plasma membrane"/>
    <property type="evidence" value="ECO:0007669"/>
    <property type="project" value="TreeGrafter"/>
</dbReference>
<dbReference type="GO" id="GO:0005262">
    <property type="term" value="F:calcium channel activity"/>
    <property type="evidence" value="ECO:0007669"/>
    <property type="project" value="TreeGrafter"/>
</dbReference>
<dbReference type="EMBL" id="DMND01000239">
    <property type="protein sequence ID" value="HAN29527.1"/>
    <property type="molecule type" value="Genomic_DNA"/>
</dbReference>
<dbReference type="Proteomes" id="UP000259273">
    <property type="component" value="Unassembled WGS sequence"/>
</dbReference>
<accession>A0A3C1KSA1</accession>
<feature type="transmembrane region" description="Helical" evidence="5">
    <location>
        <begin position="170"/>
        <end position="192"/>
    </location>
</feature>
<feature type="domain" description="Sodium/calcium exchanger membrane region" evidence="6">
    <location>
        <begin position="4"/>
        <end position="141"/>
    </location>
</feature>
<dbReference type="InterPro" id="IPR044880">
    <property type="entry name" value="NCX_ion-bd_dom_sf"/>
</dbReference>
<dbReference type="GO" id="GO:0006874">
    <property type="term" value="P:intracellular calcium ion homeostasis"/>
    <property type="evidence" value="ECO:0007669"/>
    <property type="project" value="TreeGrafter"/>
</dbReference>
<name>A0A3C1KSA1_9GAMM</name>
<evidence type="ECO:0000256" key="4">
    <source>
        <dbReference type="ARBA" id="ARBA00023136"/>
    </source>
</evidence>
<evidence type="ECO:0000256" key="3">
    <source>
        <dbReference type="ARBA" id="ARBA00022989"/>
    </source>
</evidence>
<evidence type="ECO:0000259" key="6">
    <source>
        <dbReference type="Pfam" id="PF01699"/>
    </source>
</evidence>
<reference evidence="7 8" key="1">
    <citation type="journal article" date="2018" name="Nat. Biotechnol.">
        <title>A standardized bacterial taxonomy based on genome phylogeny substantially revises the tree of life.</title>
        <authorList>
            <person name="Parks D.H."/>
            <person name="Chuvochina M."/>
            <person name="Waite D.W."/>
            <person name="Rinke C."/>
            <person name="Skarshewski A."/>
            <person name="Chaumeil P.A."/>
            <person name="Hugenholtz P."/>
        </authorList>
    </citation>
    <scope>NUCLEOTIDE SEQUENCE [LARGE SCALE GENOMIC DNA]</scope>
    <source>
        <strain evidence="7">UBA9158</strain>
    </source>
</reference>
<feature type="domain" description="Sodium/calcium exchanger membrane region" evidence="6">
    <location>
        <begin position="170"/>
        <end position="322"/>
    </location>
</feature>
<comment type="subcellular location">
    <subcellularLocation>
        <location evidence="1">Membrane</location>
        <topology evidence="1">Multi-pass membrane protein</topology>
    </subcellularLocation>
</comment>
<keyword evidence="3 5" id="KW-1133">Transmembrane helix</keyword>
<evidence type="ECO:0000313" key="7">
    <source>
        <dbReference type="EMBL" id="HAN29527.1"/>
    </source>
</evidence>
<feature type="transmembrane region" description="Helical" evidence="5">
    <location>
        <begin position="269"/>
        <end position="287"/>
    </location>
</feature>
<feature type="transmembrane region" description="Helical" evidence="5">
    <location>
        <begin position="6"/>
        <end position="31"/>
    </location>
</feature>
<dbReference type="PANTHER" id="PTHR10846:SF8">
    <property type="entry name" value="INNER MEMBRANE PROTEIN YRBG"/>
    <property type="match status" value="1"/>
</dbReference>
<dbReference type="AlphaFoldDB" id="A0A3C1KSA1"/>
<dbReference type="GO" id="GO:0008273">
    <property type="term" value="F:calcium, potassium:sodium antiporter activity"/>
    <property type="evidence" value="ECO:0007669"/>
    <property type="project" value="TreeGrafter"/>
</dbReference>
<dbReference type="InterPro" id="IPR004837">
    <property type="entry name" value="NaCa_Exmemb"/>
</dbReference>
<gene>
    <name evidence="7" type="ORF">DCP75_17735</name>
</gene>
<feature type="transmembrane region" description="Helical" evidence="5">
    <location>
        <begin position="204"/>
        <end position="228"/>
    </location>
</feature>
<dbReference type="Gene3D" id="1.20.1420.30">
    <property type="entry name" value="NCX, central ion-binding region"/>
    <property type="match status" value="2"/>
</dbReference>
<feature type="transmembrane region" description="Helical" evidence="5">
    <location>
        <begin position="235"/>
        <end position="257"/>
    </location>
</feature>
<dbReference type="PANTHER" id="PTHR10846">
    <property type="entry name" value="SODIUM/POTASSIUM/CALCIUM EXCHANGER"/>
    <property type="match status" value="1"/>
</dbReference>
<dbReference type="STRING" id="1121937.GCA_000423125_03022"/>
<evidence type="ECO:0000256" key="5">
    <source>
        <dbReference type="SAM" id="Phobius"/>
    </source>
</evidence>
<feature type="transmembrane region" description="Helical" evidence="5">
    <location>
        <begin position="104"/>
        <end position="120"/>
    </location>
</feature>
<dbReference type="Pfam" id="PF01699">
    <property type="entry name" value="Na_Ca_ex"/>
    <property type="match status" value="2"/>
</dbReference>
<evidence type="ECO:0000256" key="1">
    <source>
        <dbReference type="ARBA" id="ARBA00004141"/>
    </source>
</evidence>